<name>A0A384JVS7_BOTFB</name>
<dbReference type="VEuPathDB" id="FungiDB:Bcin11g00030"/>
<dbReference type="PANTHER" id="PTHR47706">
    <property type="entry name" value="NMRA-LIKE FAMILY PROTEIN"/>
    <property type="match status" value="1"/>
</dbReference>
<reference evidence="4 5" key="1">
    <citation type="journal article" date="2011" name="PLoS Genet.">
        <title>Genomic analysis of the necrotrophic fungal pathogens Sclerotinia sclerotiorum and Botrytis cinerea.</title>
        <authorList>
            <person name="Amselem J."/>
            <person name="Cuomo C.A."/>
            <person name="van Kan J.A."/>
            <person name="Viaud M."/>
            <person name="Benito E.P."/>
            <person name="Couloux A."/>
            <person name="Coutinho P.M."/>
            <person name="de Vries R.P."/>
            <person name="Dyer P.S."/>
            <person name="Fillinger S."/>
            <person name="Fournier E."/>
            <person name="Gout L."/>
            <person name="Hahn M."/>
            <person name="Kohn L."/>
            <person name="Lapalu N."/>
            <person name="Plummer K.M."/>
            <person name="Pradier J.M."/>
            <person name="Quevillon E."/>
            <person name="Sharon A."/>
            <person name="Simon A."/>
            <person name="ten Have A."/>
            <person name="Tudzynski B."/>
            <person name="Tudzynski P."/>
            <person name="Wincker P."/>
            <person name="Andrew M."/>
            <person name="Anthouard V."/>
            <person name="Beever R.E."/>
            <person name="Beffa R."/>
            <person name="Benoit I."/>
            <person name="Bouzid O."/>
            <person name="Brault B."/>
            <person name="Chen Z."/>
            <person name="Choquer M."/>
            <person name="Collemare J."/>
            <person name="Cotton P."/>
            <person name="Danchin E.G."/>
            <person name="Da Silva C."/>
            <person name="Gautier A."/>
            <person name="Giraud C."/>
            <person name="Giraud T."/>
            <person name="Gonzalez C."/>
            <person name="Grossetete S."/>
            <person name="Guldener U."/>
            <person name="Henrissat B."/>
            <person name="Howlett B.J."/>
            <person name="Kodira C."/>
            <person name="Kretschmer M."/>
            <person name="Lappartient A."/>
            <person name="Leroch M."/>
            <person name="Levis C."/>
            <person name="Mauceli E."/>
            <person name="Neuveglise C."/>
            <person name="Oeser B."/>
            <person name="Pearson M."/>
            <person name="Poulain J."/>
            <person name="Poussereau N."/>
            <person name="Quesneville H."/>
            <person name="Rascle C."/>
            <person name="Schumacher J."/>
            <person name="Segurens B."/>
            <person name="Sexton A."/>
            <person name="Silva E."/>
            <person name="Sirven C."/>
            <person name="Soanes D.M."/>
            <person name="Talbot N.J."/>
            <person name="Templeton M."/>
            <person name="Yandava C."/>
            <person name="Yarden O."/>
            <person name="Zeng Q."/>
            <person name="Rollins J.A."/>
            <person name="Lebrun M.H."/>
            <person name="Dickman M."/>
        </authorList>
    </citation>
    <scope>NUCLEOTIDE SEQUENCE [LARGE SCALE GENOMIC DNA]</scope>
    <source>
        <strain evidence="4 5">B05.10</strain>
    </source>
</reference>
<keyword evidence="5" id="KW-1185">Reference proteome</keyword>
<dbReference type="OrthoDB" id="9974981at2759"/>
<dbReference type="SUPFAM" id="SSF51735">
    <property type="entry name" value="NAD(P)-binding Rossmann-fold domains"/>
    <property type="match status" value="1"/>
</dbReference>
<dbReference type="Pfam" id="PF05368">
    <property type="entry name" value="NmrA"/>
    <property type="match status" value="1"/>
</dbReference>
<dbReference type="OMA" id="PEITLWD"/>
<dbReference type="CDD" id="cd05259">
    <property type="entry name" value="PCBER_SDR_a"/>
    <property type="match status" value="1"/>
</dbReference>
<gene>
    <name evidence="4" type="ORF">BCIN_11g00030</name>
</gene>
<dbReference type="InterPro" id="IPR008030">
    <property type="entry name" value="NmrA-like"/>
</dbReference>
<keyword evidence="1" id="KW-0521">NADP</keyword>
<protein>
    <recommendedName>
        <fullName evidence="3">NmrA-like domain-containing protein</fullName>
    </recommendedName>
</protein>
<dbReference type="Gene3D" id="3.90.25.10">
    <property type="entry name" value="UDP-galactose 4-epimerase, domain 1"/>
    <property type="match status" value="1"/>
</dbReference>
<dbReference type="KEGG" id="bfu:BCIN_11g00030"/>
<evidence type="ECO:0000256" key="1">
    <source>
        <dbReference type="ARBA" id="ARBA00022857"/>
    </source>
</evidence>
<dbReference type="EMBL" id="CP009815">
    <property type="protein sequence ID" value="ATZ54648.1"/>
    <property type="molecule type" value="Genomic_DNA"/>
</dbReference>
<dbReference type="Proteomes" id="UP000001798">
    <property type="component" value="Chromosome 11"/>
</dbReference>
<keyword evidence="2" id="KW-0560">Oxidoreductase</keyword>
<accession>A0A384JVS7</accession>
<reference evidence="4 5" key="2">
    <citation type="journal article" date="2012" name="Eukaryot. Cell">
        <title>Genome update of Botrytis cinerea strains B05.10 and T4.</title>
        <authorList>
            <person name="Staats M."/>
            <person name="van Kan J.A."/>
        </authorList>
    </citation>
    <scope>NUCLEOTIDE SEQUENCE [LARGE SCALE GENOMIC DNA]</scope>
    <source>
        <strain evidence="4 5">B05.10</strain>
    </source>
</reference>
<dbReference type="GeneID" id="5432984"/>
<organism evidence="4 5">
    <name type="scientific">Botryotinia fuckeliana (strain B05.10)</name>
    <name type="common">Noble rot fungus</name>
    <name type="synonym">Botrytis cinerea</name>
    <dbReference type="NCBI Taxonomy" id="332648"/>
    <lineage>
        <taxon>Eukaryota</taxon>
        <taxon>Fungi</taxon>
        <taxon>Dikarya</taxon>
        <taxon>Ascomycota</taxon>
        <taxon>Pezizomycotina</taxon>
        <taxon>Leotiomycetes</taxon>
        <taxon>Helotiales</taxon>
        <taxon>Sclerotiniaceae</taxon>
        <taxon>Botrytis</taxon>
    </lineage>
</organism>
<reference evidence="4 5" key="3">
    <citation type="journal article" date="2017" name="Mol. Plant Pathol.">
        <title>A gapless genome sequence of the fungus Botrytis cinerea.</title>
        <authorList>
            <person name="Van Kan J.A."/>
            <person name="Stassen J.H."/>
            <person name="Mosbach A."/>
            <person name="Van Der Lee T.A."/>
            <person name="Faino L."/>
            <person name="Farmer A.D."/>
            <person name="Papasotiriou D.G."/>
            <person name="Zhou S."/>
            <person name="Seidl M.F."/>
            <person name="Cottam E."/>
            <person name="Edel D."/>
            <person name="Hahn M."/>
            <person name="Schwartz D.C."/>
            <person name="Dietrich R.A."/>
            <person name="Widdison S."/>
            <person name="Scalliet G."/>
        </authorList>
    </citation>
    <scope>NUCLEOTIDE SEQUENCE [LARGE SCALE GENOMIC DNA]</scope>
    <source>
        <strain evidence="4 5">B05.10</strain>
    </source>
</reference>
<dbReference type="RefSeq" id="XP_001552463.1">
    <property type="nucleotide sequence ID" value="XM_001552413.2"/>
</dbReference>
<dbReference type="AlphaFoldDB" id="A0A384JVS7"/>
<evidence type="ECO:0000256" key="2">
    <source>
        <dbReference type="ARBA" id="ARBA00023002"/>
    </source>
</evidence>
<dbReference type="GO" id="GO:0016491">
    <property type="term" value="F:oxidoreductase activity"/>
    <property type="evidence" value="ECO:0007669"/>
    <property type="project" value="UniProtKB-KW"/>
</dbReference>
<feature type="domain" description="NmrA-like" evidence="3">
    <location>
        <begin position="5"/>
        <end position="222"/>
    </location>
</feature>
<dbReference type="InterPro" id="IPR036291">
    <property type="entry name" value="NAD(P)-bd_dom_sf"/>
</dbReference>
<dbReference type="Gene3D" id="3.40.50.720">
    <property type="entry name" value="NAD(P)-binding Rossmann-like Domain"/>
    <property type="match status" value="1"/>
</dbReference>
<evidence type="ECO:0000313" key="4">
    <source>
        <dbReference type="EMBL" id="ATZ54648.1"/>
    </source>
</evidence>
<evidence type="ECO:0000259" key="3">
    <source>
        <dbReference type="Pfam" id="PF05368"/>
    </source>
</evidence>
<dbReference type="InterPro" id="IPR045312">
    <property type="entry name" value="PCBER-like"/>
</dbReference>
<dbReference type="InterPro" id="IPR051609">
    <property type="entry name" value="NmrA/Isoflavone_reductase-like"/>
</dbReference>
<evidence type="ECO:0000313" key="5">
    <source>
        <dbReference type="Proteomes" id="UP000001798"/>
    </source>
</evidence>
<dbReference type="PANTHER" id="PTHR47706:SF1">
    <property type="entry name" value="CIPA-LIKE, PUTATIVE (AFU_ORTHOLOGUE AFUA_1G12460)-RELATED"/>
    <property type="match status" value="1"/>
</dbReference>
<sequence length="300" mass="32137">MSLIKNVAVVGAGGALGVPVLKALIDSGKFNVTVIARPDSKSTFPSSANVIRADYTSMDSLISALKGQDALVLTIGLEGSSGQLLLIDAAIAAGVKRILPSDFAADLSKPKAAALPVFAPKVATRKYLEDKVAAGADITYTYVVTSVFLDWALEVTLLLDWKSAEPPLYNGGEFEFSATTLASVAQAVVGVLSHPEETKNRPVYVQDIVISQKKLLDLARKVAPERKWTPITVSLDEQKKWADEKWAEGNPSPSVVYTYVRVAAFQDGHGGRLEKLDNELLGVEGKTDADVEAIWEKLLA</sequence>
<proteinExistence type="predicted"/>